<dbReference type="Pfam" id="PF01610">
    <property type="entry name" value="DDE_Tnp_ISL3"/>
    <property type="match status" value="1"/>
</dbReference>
<feature type="domain" description="Transposase IS204/IS1001/IS1096/IS1165 DDE" evidence="1">
    <location>
        <begin position="13"/>
        <end position="60"/>
    </location>
</feature>
<gene>
    <name evidence="2" type="ORF">H3232_04295</name>
</gene>
<evidence type="ECO:0000313" key="2">
    <source>
        <dbReference type="EMBL" id="MBA5746425.1"/>
    </source>
</evidence>
<accession>A0ABR5ZXH6</accession>
<sequence length="78" mass="9288">MLSSLWLEHDIDNISVHIVDILSDRRKVHLLNYFLAYPLQTRKYVKSVGSDMFTPYMEIIPVLLLIIIDEKFKRFSTF</sequence>
<comment type="caution">
    <text evidence="2">The sequence shown here is derived from an EMBL/GenBank/DDBJ whole genome shotgun (WGS) entry which is preliminary data.</text>
</comment>
<dbReference type="InterPro" id="IPR002560">
    <property type="entry name" value="Transposase_DDE"/>
</dbReference>
<name>A0ABR5ZXH6_9LACT</name>
<reference evidence="2 3" key="1">
    <citation type="submission" date="2020-07" db="EMBL/GenBank/DDBJ databases">
        <title>Draft Genome Sequences of Lactobacillales Isolated from the International Space Station.</title>
        <authorList>
            <person name="Bharadwaj A.R."/>
            <person name="Singh N.K."/>
            <person name="Wood J.M."/>
            <person name="Debieu M."/>
            <person name="O'Hara N.B."/>
            <person name="Karouia F."/>
            <person name="Mason C.E."/>
            <person name="Venkateswaran K."/>
        </authorList>
    </citation>
    <scope>NUCLEOTIDE SEQUENCE [LARGE SCALE GENOMIC DNA]</scope>
    <source>
        <strain evidence="2 3">151250015-1-258-55</strain>
    </source>
</reference>
<evidence type="ECO:0000313" key="3">
    <source>
        <dbReference type="Proteomes" id="UP000540056"/>
    </source>
</evidence>
<dbReference type="RefSeq" id="WP_182023239.1">
    <property type="nucleotide sequence ID" value="NZ_JACGAM010000006.1"/>
</dbReference>
<evidence type="ECO:0000259" key="1">
    <source>
        <dbReference type="Pfam" id="PF01610"/>
    </source>
</evidence>
<dbReference type="EMBL" id="JACGAN010000006">
    <property type="protein sequence ID" value="MBA5746425.1"/>
    <property type="molecule type" value="Genomic_DNA"/>
</dbReference>
<keyword evidence="3" id="KW-1185">Reference proteome</keyword>
<dbReference type="Proteomes" id="UP000540056">
    <property type="component" value="Unassembled WGS sequence"/>
</dbReference>
<protein>
    <submittedName>
        <fullName evidence="2">Transposase</fullName>
    </submittedName>
</protein>
<proteinExistence type="predicted"/>
<organism evidence="2 3">
    <name type="scientific">Aerococcus urinaeequi</name>
    <dbReference type="NCBI Taxonomy" id="51665"/>
    <lineage>
        <taxon>Bacteria</taxon>
        <taxon>Bacillati</taxon>
        <taxon>Bacillota</taxon>
        <taxon>Bacilli</taxon>
        <taxon>Lactobacillales</taxon>
        <taxon>Aerococcaceae</taxon>
        <taxon>Aerococcus</taxon>
    </lineage>
</organism>